<gene>
    <name evidence="1" type="ORF">LCGC14_0482190</name>
</gene>
<comment type="caution">
    <text evidence="1">The sequence shown here is derived from an EMBL/GenBank/DDBJ whole genome shotgun (WGS) entry which is preliminary data.</text>
</comment>
<proteinExistence type="predicted"/>
<evidence type="ECO:0000313" key="1">
    <source>
        <dbReference type="EMBL" id="KKN65406.1"/>
    </source>
</evidence>
<dbReference type="EMBL" id="LAZR01000525">
    <property type="protein sequence ID" value="KKN65406.1"/>
    <property type="molecule type" value="Genomic_DNA"/>
</dbReference>
<dbReference type="AlphaFoldDB" id="A0A0F9UW52"/>
<accession>A0A0F9UW52</accession>
<reference evidence="1" key="1">
    <citation type="journal article" date="2015" name="Nature">
        <title>Complex archaea that bridge the gap between prokaryotes and eukaryotes.</title>
        <authorList>
            <person name="Spang A."/>
            <person name="Saw J.H."/>
            <person name="Jorgensen S.L."/>
            <person name="Zaremba-Niedzwiedzka K."/>
            <person name="Martijn J."/>
            <person name="Lind A.E."/>
            <person name="van Eijk R."/>
            <person name="Schleper C."/>
            <person name="Guy L."/>
            <person name="Ettema T.J."/>
        </authorList>
    </citation>
    <scope>NUCLEOTIDE SEQUENCE</scope>
</reference>
<protein>
    <submittedName>
        <fullName evidence="1">Uncharacterized protein</fullName>
    </submittedName>
</protein>
<name>A0A0F9UW52_9ZZZZ</name>
<organism evidence="1">
    <name type="scientific">marine sediment metagenome</name>
    <dbReference type="NCBI Taxonomy" id="412755"/>
    <lineage>
        <taxon>unclassified sequences</taxon>
        <taxon>metagenomes</taxon>
        <taxon>ecological metagenomes</taxon>
    </lineage>
</organism>
<sequence>MKNKKIIFTLLTLLVSFSSFVFPTSAINNPDYVEIIGPGDENYFLFNLTENYVLKIEFEVITGGNKDVDFYILNSVNFDKWDNSESFSSIVFRNRAV</sequence>